<proteinExistence type="predicted"/>
<name>A0AAV4V4J1_CAEEX</name>
<dbReference type="Proteomes" id="UP001054945">
    <property type="component" value="Unassembled WGS sequence"/>
</dbReference>
<keyword evidence="2" id="KW-1185">Reference proteome</keyword>
<sequence>MFIHPTEGYRTNENERSPFQSIVCLEILTSAPVEWRQLFKYRLLTNDTGGKTKEMLWGGELKEGKGGEKMCGYVLFRMFVL</sequence>
<dbReference type="EMBL" id="BPLR01013974">
    <property type="protein sequence ID" value="GIY65196.1"/>
    <property type="molecule type" value="Genomic_DNA"/>
</dbReference>
<comment type="caution">
    <text evidence="1">The sequence shown here is derived from an EMBL/GenBank/DDBJ whole genome shotgun (WGS) entry which is preliminary data.</text>
</comment>
<reference evidence="1 2" key="1">
    <citation type="submission" date="2021-06" db="EMBL/GenBank/DDBJ databases">
        <title>Caerostris extrusa draft genome.</title>
        <authorList>
            <person name="Kono N."/>
            <person name="Arakawa K."/>
        </authorList>
    </citation>
    <scope>NUCLEOTIDE SEQUENCE [LARGE SCALE GENOMIC DNA]</scope>
</reference>
<evidence type="ECO:0000313" key="1">
    <source>
        <dbReference type="EMBL" id="GIY65196.1"/>
    </source>
</evidence>
<evidence type="ECO:0000313" key="2">
    <source>
        <dbReference type="Proteomes" id="UP001054945"/>
    </source>
</evidence>
<organism evidence="1 2">
    <name type="scientific">Caerostris extrusa</name>
    <name type="common">Bark spider</name>
    <name type="synonym">Caerostris bankana</name>
    <dbReference type="NCBI Taxonomy" id="172846"/>
    <lineage>
        <taxon>Eukaryota</taxon>
        <taxon>Metazoa</taxon>
        <taxon>Ecdysozoa</taxon>
        <taxon>Arthropoda</taxon>
        <taxon>Chelicerata</taxon>
        <taxon>Arachnida</taxon>
        <taxon>Araneae</taxon>
        <taxon>Araneomorphae</taxon>
        <taxon>Entelegynae</taxon>
        <taxon>Araneoidea</taxon>
        <taxon>Araneidae</taxon>
        <taxon>Caerostris</taxon>
    </lineage>
</organism>
<dbReference type="AlphaFoldDB" id="A0AAV4V4J1"/>
<protein>
    <submittedName>
        <fullName evidence="1">Uncharacterized protein</fullName>
    </submittedName>
</protein>
<accession>A0AAV4V4J1</accession>
<gene>
    <name evidence="1" type="ORF">CEXT_768941</name>
</gene>